<keyword evidence="2" id="KW-1185">Reference proteome</keyword>
<dbReference type="Proteomes" id="UP000664844">
    <property type="component" value="Unassembled WGS sequence"/>
</dbReference>
<reference evidence="1 2" key="1">
    <citation type="submission" date="2021-03" db="EMBL/GenBank/DDBJ databases">
        <title>Metabolic Capacity of the Antarctic Cyanobacterium Phormidium pseudopriestleyi that Sustains Oxygenic Photosynthesis in the Presence of Hydrogen Sulfide.</title>
        <authorList>
            <person name="Lumian J.E."/>
            <person name="Jungblut A.D."/>
            <person name="Dillon M.L."/>
            <person name="Hawes I."/>
            <person name="Doran P.T."/>
            <person name="Mackey T.J."/>
            <person name="Dick G.J."/>
            <person name="Grettenberger C.L."/>
            <person name="Sumner D.Y."/>
        </authorList>
    </citation>
    <scope>NUCLEOTIDE SEQUENCE [LARGE SCALE GENOMIC DNA]</scope>
    <source>
        <strain evidence="1 2">FRX01</strain>
    </source>
</reference>
<dbReference type="EMBL" id="JAFLQW010000007">
    <property type="protein sequence ID" value="MBO0347565.1"/>
    <property type="molecule type" value="Genomic_DNA"/>
</dbReference>
<comment type="caution">
    <text evidence="1">The sequence shown here is derived from an EMBL/GenBank/DDBJ whole genome shotgun (WGS) entry which is preliminary data.</text>
</comment>
<evidence type="ECO:0000313" key="2">
    <source>
        <dbReference type="Proteomes" id="UP000664844"/>
    </source>
</evidence>
<dbReference type="RefSeq" id="WP_207086146.1">
    <property type="nucleotide sequence ID" value="NZ_JAFLQW010000007.1"/>
</dbReference>
<evidence type="ECO:0000313" key="1">
    <source>
        <dbReference type="EMBL" id="MBO0347565.1"/>
    </source>
</evidence>
<organism evidence="1 2">
    <name type="scientific">Phormidium pseudopriestleyi FRX01</name>
    <dbReference type="NCBI Taxonomy" id="1759528"/>
    <lineage>
        <taxon>Bacteria</taxon>
        <taxon>Bacillati</taxon>
        <taxon>Cyanobacteriota</taxon>
        <taxon>Cyanophyceae</taxon>
        <taxon>Oscillatoriophycideae</taxon>
        <taxon>Oscillatoriales</taxon>
        <taxon>Oscillatoriaceae</taxon>
        <taxon>Phormidium</taxon>
    </lineage>
</organism>
<feature type="non-terminal residue" evidence="1">
    <location>
        <position position="69"/>
    </location>
</feature>
<sequence>MSLKQFLSLFVVSPINYTTAERIMQGNFISKQVKSQGLFDLHRLMASNRHFQAMYSQSAQQCLTTVAES</sequence>
<accession>A0ABS3FKE9</accession>
<proteinExistence type="predicted"/>
<name>A0ABS3FKE9_9CYAN</name>
<protein>
    <submittedName>
        <fullName evidence="1">Uncharacterized protein</fullName>
    </submittedName>
</protein>
<gene>
    <name evidence="1" type="ORF">J0895_00260</name>
</gene>